<name>A0A0C1JPF0_9BACT</name>
<dbReference type="PANTHER" id="PTHR22916:SF3">
    <property type="entry name" value="UDP-GLCNAC:BETAGAL BETA-1,3-N-ACETYLGLUCOSAMINYLTRANSFERASE-LIKE PROTEIN 1"/>
    <property type="match status" value="1"/>
</dbReference>
<protein>
    <recommendedName>
        <fullName evidence="5">Glycosyltransferase</fullName>
    </recommendedName>
</protein>
<dbReference type="Pfam" id="PF00534">
    <property type="entry name" value="Glycos_transf_1"/>
    <property type="match status" value="1"/>
</dbReference>
<organism evidence="3 4">
    <name type="scientific">Candidatus Protochlamydia amoebophila</name>
    <dbReference type="NCBI Taxonomy" id="362787"/>
    <lineage>
        <taxon>Bacteria</taxon>
        <taxon>Pseudomonadati</taxon>
        <taxon>Chlamydiota</taxon>
        <taxon>Chlamydiia</taxon>
        <taxon>Parachlamydiales</taxon>
        <taxon>Parachlamydiaceae</taxon>
        <taxon>Candidatus Protochlamydia</taxon>
    </lineage>
</organism>
<evidence type="ECO:0000259" key="2">
    <source>
        <dbReference type="Pfam" id="PF00535"/>
    </source>
</evidence>
<evidence type="ECO:0000313" key="3">
    <source>
        <dbReference type="EMBL" id="KIC73090.1"/>
    </source>
</evidence>
<dbReference type="Gene3D" id="3.90.550.10">
    <property type="entry name" value="Spore Coat Polysaccharide Biosynthesis Protein SpsA, Chain A"/>
    <property type="match status" value="1"/>
</dbReference>
<sequence>MFMDNETPLISVVIPVYNHEKFVSIALDSVLHQSYPLIEIIIIDDGSKDHSVEIVEQWLKQNQTSKQGYSFTFIRQQNSGAHATINRGLTIAKGSLLTILNSDDIYERDRLKKLVGRLQMEKGRLIFSGIKGIDDQGVDLPFSHPWKKSYEDSLCSLAEMPTVGFQLMKSNLAISTGNLLFTKDLYEVVGGFRNLKLAHDYDFLLRALLHEEPIFFDEPLYLYRLHSNNTFSQINHLLQSDLNEIYRSYLLEISKSPPLNVQAPCHTYWPLAFPLIRDRMNMDQALNYYLTKPHPQLSTKLADDNKKTYPSLSTTKKIKISLITHELSLTGAPKVVVDLAIRLKQDGHYVNVISLKNGPMRQQLENQGISISVIPKFTYDLTFHKNSFISKAARIINTFWMMLKLQRTMIGNSVAVAFYLTLLSLNPFYRIFWYIHESLPPAALLNVNQKRNALLDKMKANSNVKIWFGSDNTREIWKKAGFSGTTKYWSGINTSKKRPSSRSGPISEILSVGTSSARKGTYYLIEAFIKGILEKSIPDHVNLTIIGFFETVNRPDCHYLGDLILKIVNYGLLDRIHLMASLQPDQIEYYYHRADLYIQASISECLPLAIFQAMAIGLPIISTNVNGCPEAIEDGKTGYICYPRSHQALLHTILKALADPEKTRRMGEQAQKIFIEKFNIEKNFKEINQVFF</sequence>
<dbReference type="InterPro" id="IPR041693">
    <property type="entry name" value="Glyco_trans_4_5"/>
</dbReference>
<dbReference type="Proteomes" id="UP000031465">
    <property type="component" value="Unassembled WGS sequence"/>
</dbReference>
<dbReference type="PATRIC" id="fig|362787.3.peg.627"/>
<feature type="domain" description="Glycosyltransferase 2-like" evidence="2">
    <location>
        <begin position="11"/>
        <end position="141"/>
    </location>
</feature>
<dbReference type="SUPFAM" id="SSF53448">
    <property type="entry name" value="Nucleotide-diphospho-sugar transferases"/>
    <property type="match status" value="1"/>
</dbReference>
<gene>
    <name evidence="3" type="ORF">DB44_BP00210</name>
</gene>
<dbReference type="CDD" id="cd03801">
    <property type="entry name" value="GT4_PimA-like"/>
    <property type="match status" value="1"/>
</dbReference>
<reference evidence="3 4" key="1">
    <citation type="journal article" date="2014" name="Mol. Biol. Evol.">
        <title>Massive expansion of Ubiquitination-related gene families within the Chlamydiae.</title>
        <authorList>
            <person name="Domman D."/>
            <person name="Collingro A."/>
            <person name="Lagkouvardos I."/>
            <person name="Gehre L."/>
            <person name="Weinmaier T."/>
            <person name="Rattei T."/>
            <person name="Subtil A."/>
            <person name="Horn M."/>
        </authorList>
    </citation>
    <scope>NUCLEOTIDE SEQUENCE [LARGE SCALE GENOMIC DNA]</scope>
    <source>
        <strain evidence="3 4">EI2</strain>
    </source>
</reference>
<proteinExistence type="predicted"/>
<dbReference type="EMBL" id="JSAN01000038">
    <property type="protein sequence ID" value="KIC73090.1"/>
    <property type="molecule type" value="Genomic_DNA"/>
</dbReference>
<dbReference type="InterPro" id="IPR001296">
    <property type="entry name" value="Glyco_trans_1"/>
</dbReference>
<dbReference type="InterPro" id="IPR001173">
    <property type="entry name" value="Glyco_trans_2-like"/>
</dbReference>
<dbReference type="PANTHER" id="PTHR22916">
    <property type="entry name" value="GLYCOSYLTRANSFERASE"/>
    <property type="match status" value="1"/>
</dbReference>
<dbReference type="InterPro" id="IPR029044">
    <property type="entry name" value="Nucleotide-diphossugar_trans"/>
</dbReference>
<evidence type="ECO:0000313" key="4">
    <source>
        <dbReference type="Proteomes" id="UP000031465"/>
    </source>
</evidence>
<dbReference type="Pfam" id="PF00535">
    <property type="entry name" value="Glycos_transf_2"/>
    <property type="match status" value="1"/>
</dbReference>
<accession>A0A0C1JPF0</accession>
<dbReference type="AlphaFoldDB" id="A0A0C1JPF0"/>
<dbReference type="Gene3D" id="3.40.50.2000">
    <property type="entry name" value="Glycogen Phosphorylase B"/>
    <property type="match status" value="2"/>
</dbReference>
<feature type="domain" description="Glycosyl transferase family 1" evidence="1">
    <location>
        <begin position="508"/>
        <end position="672"/>
    </location>
</feature>
<evidence type="ECO:0000259" key="1">
    <source>
        <dbReference type="Pfam" id="PF00534"/>
    </source>
</evidence>
<dbReference type="GO" id="GO:0016758">
    <property type="term" value="F:hexosyltransferase activity"/>
    <property type="evidence" value="ECO:0007669"/>
    <property type="project" value="UniProtKB-ARBA"/>
</dbReference>
<dbReference type="SUPFAM" id="SSF53756">
    <property type="entry name" value="UDP-Glycosyltransferase/glycogen phosphorylase"/>
    <property type="match status" value="1"/>
</dbReference>
<comment type="caution">
    <text evidence="3">The sequence shown here is derived from an EMBL/GenBank/DDBJ whole genome shotgun (WGS) entry which is preliminary data.</text>
</comment>
<evidence type="ECO:0008006" key="5">
    <source>
        <dbReference type="Google" id="ProtNLM"/>
    </source>
</evidence>
<dbReference type="Pfam" id="PF16994">
    <property type="entry name" value="Glyco_trans_4_5"/>
    <property type="match status" value="1"/>
</dbReference>